<keyword evidence="8 13" id="KW-0067">ATP-binding</keyword>
<evidence type="ECO:0000256" key="12">
    <source>
        <dbReference type="ARBA" id="ARBA00049255"/>
    </source>
</evidence>
<dbReference type="InterPro" id="IPR006195">
    <property type="entry name" value="aa-tRNA-synth_II"/>
</dbReference>
<comment type="subunit">
    <text evidence="3 13">Tetramer of two alpha and two beta subunits.</text>
</comment>
<keyword evidence="4 13" id="KW-0963">Cytoplasm</keyword>
<comment type="catalytic activity">
    <reaction evidence="12 13">
        <text>tRNA(Phe) + L-phenylalanine + ATP = L-phenylalanyl-tRNA(Phe) + AMP + diphosphate + H(+)</text>
        <dbReference type="Rhea" id="RHEA:19413"/>
        <dbReference type="Rhea" id="RHEA-COMP:9668"/>
        <dbReference type="Rhea" id="RHEA-COMP:9699"/>
        <dbReference type="ChEBI" id="CHEBI:15378"/>
        <dbReference type="ChEBI" id="CHEBI:30616"/>
        <dbReference type="ChEBI" id="CHEBI:33019"/>
        <dbReference type="ChEBI" id="CHEBI:58095"/>
        <dbReference type="ChEBI" id="CHEBI:78442"/>
        <dbReference type="ChEBI" id="CHEBI:78531"/>
        <dbReference type="ChEBI" id="CHEBI:456215"/>
        <dbReference type="EC" id="6.1.1.20"/>
    </reaction>
</comment>
<keyword evidence="5 13" id="KW-0436">Ligase</keyword>
<dbReference type="InterPro" id="IPR004529">
    <property type="entry name" value="Phe-tRNA-synth_IIc_asu"/>
</dbReference>
<dbReference type="CDD" id="cd00496">
    <property type="entry name" value="PheRS_alpha_core"/>
    <property type="match status" value="1"/>
</dbReference>
<dbReference type="PANTHER" id="PTHR11538:SF41">
    <property type="entry name" value="PHENYLALANINE--TRNA LIGASE, MITOCHONDRIAL"/>
    <property type="match status" value="1"/>
</dbReference>
<dbReference type="InterPro" id="IPR010978">
    <property type="entry name" value="tRNA-bd_arm"/>
</dbReference>
<protein>
    <recommendedName>
        <fullName evidence="13">Phenylalanine--tRNA ligase alpha subunit</fullName>
        <ecNumber evidence="13">6.1.1.20</ecNumber>
    </recommendedName>
    <alternativeName>
        <fullName evidence="13">Phenylalanyl-tRNA synthetase alpha subunit</fullName>
        <shortName evidence="13">PheRS</shortName>
    </alternativeName>
</protein>
<feature type="domain" description="Aminoacyl-transfer RNA synthetases class-II family profile" evidence="14">
    <location>
        <begin position="114"/>
        <end position="357"/>
    </location>
</feature>
<reference evidence="15 16" key="1">
    <citation type="journal article" date="2016" name="Nat. Commun.">
        <title>Thousands of microbial genomes shed light on interconnected biogeochemical processes in an aquifer system.</title>
        <authorList>
            <person name="Anantharaman K."/>
            <person name="Brown C.T."/>
            <person name="Hug L.A."/>
            <person name="Sharon I."/>
            <person name="Castelle C.J."/>
            <person name="Probst A.J."/>
            <person name="Thomas B.C."/>
            <person name="Singh A."/>
            <person name="Wilkins M.J."/>
            <person name="Karaoz U."/>
            <person name="Brodie E.L."/>
            <person name="Williams K.H."/>
            <person name="Hubbard S.S."/>
            <person name="Banfield J.F."/>
        </authorList>
    </citation>
    <scope>NUCLEOTIDE SEQUENCE [LARGE SCALE GENOMIC DNA]</scope>
</reference>
<dbReference type="PANTHER" id="PTHR11538">
    <property type="entry name" value="PHENYLALANYL-TRNA SYNTHETASE"/>
    <property type="match status" value="1"/>
</dbReference>
<name>A0A1G2PXN1_9BACT</name>
<keyword evidence="6 13" id="KW-0479">Metal-binding</keyword>
<evidence type="ECO:0000256" key="6">
    <source>
        <dbReference type="ARBA" id="ARBA00022723"/>
    </source>
</evidence>
<organism evidence="15 16">
    <name type="scientific">Candidatus Terrybacteria bacterium RIFCSPLOWO2_01_FULL_58_14</name>
    <dbReference type="NCBI Taxonomy" id="1802369"/>
    <lineage>
        <taxon>Bacteria</taxon>
        <taxon>Candidatus Terryibacteriota</taxon>
    </lineage>
</organism>
<dbReference type="Pfam" id="PF01409">
    <property type="entry name" value="tRNA-synt_2d"/>
    <property type="match status" value="1"/>
</dbReference>
<dbReference type="SUPFAM" id="SSF55681">
    <property type="entry name" value="Class II aaRS and biotin synthetases"/>
    <property type="match status" value="1"/>
</dbReference>
<proteinExistence type="inferred from homology"/>
<evidence type="ECO:0000256" key="2">
    <source>
        <dbReference type="ARBA" id="ARBA00010207"/>
    </source>
</evidence>
<dbReference type="GO" id="GO:0005737">
    <property type="term" value="C:cytoplasm"/>
    <property type="evidence" value="ECO:0007669"/>
    <property type="project" value="UniProtKB-SubCell"/>
</dbReference>
<dbReference type="NCBIfam" id="TIGR00468">
    <property type="entry name" value="pheS"/>
    <property type="match status" value="1"/>
</dbReference>
<comment type="cofactor">
    <cofactor evidence="13">
        <name>Mg(2+)</name>
        <dbReference type="ChEBI" id="CHEBI:18420"/>
    </cofactor>
    <text evidence="13">Binds 2 magnesium ions per tetramer.</text>
</comment>
<evidence type="ECO:0000256" key="1">
    <source>
        <dbReference type="ARBA" id="ARBA00004496"/>
    </source>
</evidence>
<sequence>MAFREPTKIVAAALRALKETRDAKGAEAVWREYLGRQGLLRQQLRHIGSLPSAGRARKGKALHQAIARVEAASQARLETLRREEEEHVLRHERLDVTIAAPQVHRGTLHPLTLVRREAERIFSSMGFSVASGPEVEDAWHNFDALNIPDDHPARDLWNTFWVKSKIPNPKSKLLLRTHTSPVQIRYMETHQPPFRIIAPGQVYRYEASDASHNMQFWQIEGLMVDRRNTFSPVTLETLLSVLTSFFEQFFRKTVALRVRPSYFPFTEPSIEVDLSCIICGGSGKLADSPCGVCKESGWLEMGGAGMVHPKVFEALKFHSKEVQGFAFGFGIDRLAMLKYRIPDIRLFRQGDLRFLSQFK</sequence>
<evidence type="ECO:0000256" key="13">
    <source>
        <dbReference type="HAMAP-Rule" id="MF_00281"/>
    </source>
</evidence>
<evidence type="ECO:0000256" key="8">
    <source>
        <dbReference type="ARBA" id="ARBA00022840"/>
    </source>
</evidence>
<dbReference type="Pfam" id="PF02912">
    <property type="entry name" value="Phe_tRNA-synt_N"/>
    <property type="match status" value="1"/>
</dbReference>
<dbReference type="InterPro" id="IPR022911">
    <property type="entry name" value="Phe_tRNA_ligase_alpha1_bac"/>
</dbReference>
<dbReference type="PROSITE" id="PS50862">
    <property type="entry name" value="AA_TRNA_LIGASE_II"/>
    <property type="match status" value="1"/>
</dbReference>
<dbReference type="Gene3D" id="3.30.930.10">
    <property type="entry name" value="Bira Bifunctional Protein, Domain 2"/>
    <property type="match status" value="1"/>
</dbReference>
<dbReference type="GO" id="GO:0000287">
    <property type="term" value="F:magnesium ion binding"/>
    <property type="evidence" value="ECO:0007669"/>
    <property type="project" value="UniProtKB-UniRule"/>
</dbReference>
<keyword evidence="7 13" id="KW-0547">Nucleotide-binding</keyword>
<evidence type="ECO:0000256" key="9">
    <source>
        <dbReference type="ARBA" id="ARBA00022842"/>
    </source>
</evidence>
<comment type="subcellular location">
    <subcellularLocation>
        <location evidence="1 13">Cytoplasm</location>
    </subcellularLocation>
</comment>
<dbReference type="InterPro" id="IPR002319">
    <property type="entry name" value="Phenylalanyl-tRNA_Synthase"/>
</dbReference>
<feature type="binding site" evidence="13">
    <location>
        <position position="267"/>
    </location>
    <ligand>
        <name>Mg(2+)</name>
        <dbReference type="ChEBI" id="CHEBI:18420"/>
        <note>shared with beta subunit</note>
    </ligand>
</feature>
<evidence type="ECO:0000256" key="11">
    <source>
        <dbReference type="ARBA" id="ARBA00023146"/>
    </source>
</evidence>
<evidence type="ECO:0000256" key="5">
    <source>
        <dbReference type="ARBA" id="ARBA00022598"/>
    </source>
</evidence>
<dbReference type="Proteomes" id="UP000177865">
    <property type="component" value="Unassembled WGS sequence"/>
</dbReference>
<gene>
    <name evidence="13" type="primary">pheS</name>
    <name evidence="15" type="ORF">A2991_00905</name>
</gene>
<accession>A0A1G2PXN1</accession>
<dbReference type="GO" id="GO:0004826">
    <property type="term" value="F:phenylalanine-tRNA ligase activity"/>
    <property type="evidence" value="ECO:0007669"/>
    <property type="project" value="UniProtKB-UniRule"/>
</dbReference>
<evidence type="ECO:0000256" key="10">
    <source>
        <dbReference type="ARBA" id="ARBA00022917"/>
    </source>
</evidence>
<comment type="similarity">
    <text evidence="2 13">Belongs to the class-II aminoacyl-tRNA synthetase family. Phe-tRNA synthetase alpha subunit type 1 subfamily.</text>
</comment>
<dbReference type="InterPro" id="IPR045864">
    <property type="entry name" value="aa-tRNA-synth_II/BPL/LPL"/>
</dbReference>
<evidence type="ECO:0000256" key="4">
    <source>
        <dbReference type="ARBA" id="ARBA00022490"/>
    </source>
</evidence>
<dbReference type="HAMAP" id="MF_00281">
    <property type="entry name" value="Phe_tRNA_synth_alpha1"/>
    <property type="match status" value="1"/>
</dbReference>
<keyword evidence="9 13" id="KW-0460">Magnesium</keyword>
<comment type="caution">
    <text evidence="15">The sequence shown here is derived from an EMBL/GenBank/DDBJ whole genome shotgun (WGS) entry which is preliminary data.</text>
</comment>
<dbReference type="GO" id="GO:0006432">
    <property type="term" value="P:phenylalanyl-tRNA aminoacylation"/>
    <property type="evidence" value="ECO:0007669"/>
    <property type="project" value="UniProtKB-UniRule"/>
</dbReference>
<dbReference type="EC" id="6.1.1.20" evidence="13"/>
<keyword evidence="11 13" id="KW-0030">Aminoacyl-tRNA synthetase</keyword>
<evidence type="ECO:0000259" key="14">
    <source>
        <dbReference type="PROSITE" id="PS50862"/>
    </source>
</evidence>
<dbReference type="GO" id="GO:0005524">
    <property type="term" value="F:ATP binding"/>
    <property type="evidence" value="ECO:0007669"/>
    <property type="project" value="UniProtKB-UniRule"/>
</dbReference>
<dbReference type="InterPro" id="IPR004188">
    <property type="entry name" value="Phe-tRNA_ligase_II_N"/>
</dbReference>
<dbReference type="AlphaFoldDB" id="A0A1G2PXN1"/>
<dbReference type="GO" id="GO:0000049">
    <property type="term" value="F:tRNA binding"/>
    <property type="evidence" value="ECO:0007669"/>
    <property type="project" value="InterPro"/>
</dbReference>
<dbReference type="EMBL" id="MHSZ01000022">
    <property type="protein sequence ID" value="OHA53070.1"/>
    <property type="molecule type" value="Genomic_DNA"/>
</dbReference>
<evidence type="ECO:0000256" key="7">
    <source>
        <dbReference type="ARBA" id="ARBA00022741"/>
    </source>
</evidence>
<evidence type="ECO:0000313" key="15">
    <source>
        <dbReference type="EMBL" id="OHA53070.1"/>
    </source>
</evidence>
<dbReference type="SUPFAM" id="SSF46589">
    <property type="entry name" value="tRNA-binding arm"/>
    <property type="match status" value="1"/>
</dbReference>
<evidence type="ECO:0000313" key="16">
    <source>
        <dbReference type="Proteomes" id="UP000177865"/>
    </source>
</evidence>
<evidence type="ECO:0000256" key="3">
    <source>
        <dbReference type="ARBA" id="ARBA00011209"/>
    </source>
</evidence>
<keyword evidence="10 13" id="KW-0648">Protein biosynthesis</keyword>